<evidence type="ECO:0000259" key="14">
    <source>
        <dbReference type="PROSITE" id="PS50994"/>
    </source>
</evidence>
<feature type="compositionally biased region" description="Low complexity" evidence="11">
    <location>
        <begin position="1500"/>
        <end position="1512"/>
    </location>
</feature>
<feature type="coiled-coil region" evidence="10">
    <location>
        <begin position="23"/>
        <end position="50"/>
    </location>
</feature>
<dbReference type="Gene3D" id="1.10.340.70">
    <property type="match status" value="1"/>
</dbReference>
<dbReference type="Gene3D" id="3.10.10.10">
    <property type="entry name" value="HIV Type 1 Reverse Transcriptase, subunit A, domain 1"/>
    <property type="match status" value="1"/>
</dbReference>
<evidence type="ECO:0000256" key="9">
    <source>
        <dbReference type="PROSITE-ProRule" id="PRU00047"/>
    </source>
</evidence>
<dbReference type="InterPro" id="IPR043502">
    <property type="entry name" value="DNA/RNA_pol_sf"/>
</dbReference>
<evidence type="ECO:0000256" key="5">
    <source>
        <dbReference type="ARBA" id="ARBA00022722"/>
    </source>
</evidence>
<dbReference type="CDD" id="cd00303">
    <property type="entry name" value="retropepsin_like"/>
    <property type="match status" value="1"/>
</dbReference>
<dbReference type="EMBL" id="JAGYWB010000007">
    <property type="protein sequence ID" value="KAI0515892.1"/>
    <property type="molecule type" value="Genomic_DNA"/>
</dbReference>
<dbReference type="Gene3D" id="3.30.420.10">
    <property type="entry name" value="Ribonuclease H-like superfamily/Ribonuclease H"/>
    <property type="match status" value="1"/>
</dbReference>
<feature type="region of interest" description="Disordered" evidence="11">
    <location>
        <begin position="1492"/>
        <end position="1512"/>
    </location>
</feature>
<feature type="domain" description="Integrase catalytic" evidence="14">
    <location>
        <begin position="1204"/>
        <end position="1369"/>
    </location>
</feature>
<dbReference type="GO" id="GO:0004519">
    <property type="term" value="F:endonuclease activity"/>
    <property type="evidence" value="ECO:0007669"/>
    <property type="project" value="UniProtKB-KW"/>
</dbReference>
<keyword evidence="16" id="KW-1185">Reference proteome</keyword>
<evidence type="ECO:0000256" key="10">
    <source>
        <dbReference type="SAM" id="Coils"/>
    </source>
</evidence>
<dbReference type="Pfam" id="PF03732">
    <property type="entry name" value="Retrotrans_gag"/>
    <property type="match status" value="1"/>
</dbReference>
<dbReference type="EC" id="2.7.7.49" evidence="1"/>
<evidence type="ECO:0000256" key="6">
    <source>
        <dbReference type="ARBA" id="ARBA00022759"/>
    </source>
</evidence>
<dbReference type="PANTHER" id="PTHR35046">
    <property type="entry name" value="ZINC KNUCKLE (CCHC-TYPE) FAMILY PROTEIN"/>
    <property type="match status" value="1"/>
</dbReference>
<keyword evidence="2" id="KW-0645">Protease</keyword>
<evidence type="ECO:0000256" key="7">
    <source>
        <dbReference type="ARBA" id="ARBA00022801"/>
    </source>
</evidence>
<keyword evidence="4" id="KW-0548">Nucleotidyltransferase</keyword>
<keyword evidence="9" id="KW-0862">Zinc</keyword>
<dbReference type="InterPro" id="IPR021109">
    <property type="entry name" value="Peptidase_aspartic_dom_sf"/>
</dbReference>
<feature type="compositionally biased region" description="Basic residues" evidence="11">
    <location>
        <begin position="312"/>
        <end position="321"/>
    </location>
</feature>
<evidence type="ECO:0000256" key="1">
    <source>
        <dbReference type="ARBA" id="ARBA00012493"/>
    </source>
</evidence>
<dbReference type="Pfam" id="PF17921">
    <property type="entry name" value="Integrase_H2C2"/>
    <property type="match status" value="1"/>
</dbReference>
<evidence type="ECO:0000259" key="13">
    <source>
        <dbReference type="PROSITE" id="PS50878"/>
    </source>
</evidence>
<evidence type="ECO:0000313" key="15">
    <source>
        <dbReference type="EMBL" id="KAI0515892.1"/>
    </source>
</evidence>
<evidence type="ECO:0000256" key="8">
    <source>
        <dbReference type="ARBA" id="ARBA00022918"/>
    </source>
</evidence>
<dbReference type="InterPro" id="IPR005162">
    <property type="entry name" value="Retrotrans_gag_dom"/>
</dbReference>
<keyword evidence="7" id="KW-0378">Hydrolase</keyword>
<keyword evidence="3" id="KW-0808">Transferase</keyword>
<feature type="compositionally biased region" description="Polar residues" evidence="11">
    <location>
        <begin position="340"/>
        <end position="352"/>
    </location>
</feature>
<comment type="caution">
    <text evidence="15">The sequence shown here is derived from an EMBL/GenBank/DDBJ whole genome shotgun (WGS) entry which is preliminary data.</text>
</comment>
<dbReference type="PROSITE" id="PS50878">
    <property type="entry name" value="RT_POL"/>
    <property type="match status" value="1"/>
</dbReference>
<keyword evidence="6" id="KW-0255">Endonuclease</keyword>
<dbReference type="FunFam" id="3.30.420.10:FF:000032">
    <property type="entry name" value="Retrovirus-related Pol polyprotein from transposon 297-like Protein"/>
    <property type="match status" value="1"/>
</dbReference>
<feature type="compositionally biased region" description="Acidic residues" evidence="11">
    <location>
        <begin position="416"/>
        <end position="426"/>
    </location>
</feature>
<dbReference type="GO" id="GO:0003677">
    <property type="term" value="F:DNA binding"/>
    <property type="evidence" value="ECO:0007669"/>
    <property type="project" value="UniProtKB-KW"/>
</dbReference>
<name>A0A8T3BP88_DENNO</name>
<evidence type="ECO:0000256" key="4">
    <source>
        <dbReference type="ARBA" id="ARBA00022695"/>
    </source>
</evidence>
<reference evidence="15" key="1">
    <citation type="journal article" date="2022" name="Front. Genet.">
        <title>Chromosome-Scale Assembly of the Dendrobium nobile Genome Provides Insights Into the Molecular Mechanism of the Biosynthesis of the Medicinal Active Ingredient of Dendrobium.</title>
        <authorList>
            <person name="Xu Q."/>
            <person name="Niu S.-C."/>
            <person name="Li K.-L."/>
            <person name="Zheng P.-J."/>
            <person name="Zhang X.-J."/>
            <person name="Jia Y."/>
            <person name="Liu Y."/>
            <person name="Niu Y.-X."/>
            <person name="Yu L.-H."/>
            <person name="Chen D.-F."/>
            <person name="Zhang G.-Q."/>
        </authorList>
    </citation>
    <scope>NUCLEOTIDE SEQUENCE</scope>
    <source>
        <tissue evidence="15">Leaf</tissue>
    </source>
</reference>
<evidence type="ECO:0000256" key="3">
    <source>
        <dbReference type="ARBA" id="ARBA00022679"/>
    </source>
</evidence>
<dbReference type="GO" id="GO:0008270">
    <property type="term" value="F:zinc ion binding"/>
    <property type="evidence" value="ECO:0007669"/>
    <property type="project" value="UniProtKB-KW"/>
</dbReference>
<keyword evidence="9" id="KW-0863">Zinc-finger</keyword>
<dbReference type="InterPro" id="IPR056924">
    <property type="entry name" value="SH3_Tf2-1"/>
</dbReference>
<dbReference type="InterPro" id="IPR001878">
    <property type="entry name" value="Znf_CCHC"/>
</dbReference>
<feature type="domain" description="Reverse transcriptase" evidence="13">
    <location>
        <begin position="693"/>
        <end position="872"/>
    </location>
</feature>
<evidence type="ECO:0000313" key="16">
    <source>
        <dbReference type="Proteomes" id="UP000829196"/>
    </source>
</evidence>
<dbReference type="Gene3D" id="4.10.60.10">
    <property type="entry name" value="Zinc finger, CCHC-type"/>
    <property type="match status" value="1"/>
</dbReference>
<dbReference type="FunFam" id="3.10.10.10:FF:000007">
    <property type="entry name" value="Retrovirus-related Pol polyprotein from transposon 17.6-like Protein"/>
    <property type="match status" value="1"/>
</dbReference>
<dbReference type="InterPro" id="IPR036397">
    <property type="entry name" value="RNaseH_sf"/>
</dbReference>
<dbReference type="OrthoDB" id="407598at2759"/>
<dbReference type="InterPro" id="IPR036875">
    <property type="entry name" value="Znf_CCHC_sf"/>
</dbReference>
<keyword evidence="9" id="KW-0479">Metal-binding</keyword>
<gene>
    <name evidence="15" type="ORF">KFK09_008560</name>
</gene>
<organism evidence="15 16">
    <name type="scientific">Dendrobium nobile</name>
    <name type="common">Orchid</name>
    <dbReference type="NCBI Taxonomy" id="94219"/>
    <lineage>
        <taxon>Eukaryota</taxon>
        <taxon>Viridiplantae</taxon>
        <taxon>Streptophyta</taxon>
        <taxon>Embryophyta</taxon>
        <taxon>Tracheophyta</taxon>
        <taxon>Spermatophyta</taxon>
        <taxon>Magnoliopsida</taxon>
        <taxon>Liliopsida</taxon>
        <taxon>Asparagales</taxon>
        <taxon>Orchidaceae</taxon>
        <taxon>Epidendroideae</taxon>
        <taxon>Malaxideae</taxon>
        <taxon>Dendrobiinae</taxon>
        <taxon>Dendrobium</taxon>
    </lineage>
</organism>
<dbReference type="CDD" id="cd01647">
    <property type="entry name" value="RT_LTR"/>
    <property type="match status" value="1"/>
</dbReference>
<dbReference type="InterPro" id="IPR041373">
    <property type="entry name" value="RT_RNaseH"/>
</dbReference>
<keyword evidence="8" id="KW-0695">RNA-directed DNA polymerase</keyword>
<dbReference type="InterPro" id="IPR043128">
    <property type="entry name" value="Rev_trsase/Diguanyl_cyclase"/>
</dbReference>
<dbReference type="GO" id="GO:0004190">
    <property type="term" value="F:aspartic-type endopeptidase activity"/>
    <property type="evidence" value="ECO:0007669"/>
    <property type="project" value="UniProtKB-KW"/>
</dbReference>
<dbReference type="CDD" id="cd09274">
    <property type="entry name" value="RNase_HI_RT_Ty3"/>
    <property type="match status" value="1"/>
</dbReference>
<dbReference type="SUPFAM" id="SSF57756">
    <property type="entry name" value="Retrovirus zinc finger-like domains"/>
    <property type="match status" value="1"/>
</dbReference>
<dbReference type="PROSITE" id="PS50158">
    <property type="entry name" value="ZF_CCHC"/>
    <property type="match status" value="1"/>
</dbReference>
<dbReference type="InterPro" id="IPR041588">
    <property type="entry name" value="Integrase_H2C2"/>
</dbReference>
<dbReference type="GO" id="GO:0006508">
    <property type="term" value="P:proteolysis"/>
    <property type="evidence" value="ECO:0007669"/>
    <property type="project" value="UniProtKB-KW"/>
</dbReference>
<evidence type="ECO:0000256" key="11">
    <source>
        <dbReference type="SAM" id="MobiDB-lite"/>
    </source>
</evidence>
<feature type="region of interest" description="Disordered" evidence="11">
    <location>
        <begin position="393"/>
        <end position="426"/>
    </location>
</feature>
<dbReference type="Proteomes" id="UP000829196">
    <property type="component" value="Unassembled WGS sequence"/>
</dbReference>
<evidence type="ECO:0000259" key="12">
    <source>
        <dbReference type="PROSITE" id="PS50158"/>
    </source>
</evidence>
<dbReference type="Pfam" id="PF00078">
    <property type="entry name" value="RVT_1"/>
    <property type="match status" value="1"/>
</dbReference>
<proteinExistence type="predicted"/>
<feature type="region of interest" description="Disordered" evidence="11">
    <location>
        <begin position="311"/>
        <end position="375"/>
    </location>
</feature>
<dbReference type="FunFam" id="3.30.70.270:FF:000020">
    <property type="entry name" value="Transposon Tf2-6 polyprotein-like Protein"/>
    <property type="match status" value="1"/>
</dbReference>
<dbReference type="Pfam" id="PF17917">
    <property type="entry name" value="RT_RNaseH"/>
    <property type="match status" value="1"/>
</dbReference>
<evidence type="ECO:0000256" key="2">
    <source>
        <dbReference type="ARBA" id="ARBA00022670"/>
    </source>
</evidence>
<dbReference type="GO" id="GO:0015074">
    <property type="term" value="P:DNA integration"/>
    <property type="evidence" value="ECO:0007669"/>
    <property type="project" value="InterPro"/>
</dbReference>
<sequence>MADRGKAPVSEESRSLDSLWANQENVNRRIDELAAEVQRLTIEMRREFNLIKARPYHQRNPREELPQTAPLRPGGRRGMITARHWRHQPLLQEISDSEDEIQSYRDAAGVAADSGEEEVDNTYYPANWRHNRPMATHRQNEFKVKLDIPFFDGHLHIEDYLDWEKAVENFFDYMEIESSKQVKYVACRLKGGASAWWAQTLQQRQREGKGPVRNWNRMKQLLRTQFLPTDFEQILYIRYQHCVQGSRSVSEYTEEFNRLSARNNLNESANQLVARYIGGLKESIRDKLELNSVWSLAQAVNFAMKAELQHSRQSRTTHSRKYWQEQGSSHNKGSLPLGKSAQSPATTNNAASPPNEVPEHKTQLKPRNPGKDNPYAKPSTIKCFRCFQPGHKSNECPQRQQAHFAEPGDEDRSAEVESDCEEGTEDVYADDGEPVITMLERLLLAPRSNLKSQRHALFRTRCTILGKVCDLLVDSGCTENVVSRSVVQSLQLKTTKRTNPYKISWVKRGVEIAVTDSCRLTFSIGRNYVCEVVCDVVEMDVCHLILGRPWQFDAGAMYDCRANVYALEYKGRKLRLLPNQFDSHTATSSQNALHIVSGPALVQCWKDPAPIYALLITEKSLPHEVRQCPEEIEKLLQRYSSIAPEDLPSELPPLRTVQHRIDLVPGSSLPNLPHYRLNPKEQQILQELVDKLLDKQLIQASVSPCAVPALLVPKKDGSWRMCIDSRAINKITIKYRFPVPRVDELLDHLSGASIFSKIDLRSGYHQIRIRPGDEWKTAFKTPQGLFEWKVMPFGLCNAPSTFLRMMNEVLKPFLGKFCIVYFDDILVYSNNWQQHLEHLAILFGTLQDQKLIINTLKCEWGVSTVHFLGFVISAEGIQMDVTKVKAITEWPTPQSFFEVRSFHGLANFYRKFIRNFSLVMAPITECLKAKVFKWGDEQQESFIAIKNLLSSAPVLALPDFGKLFTVDTDASAIGVGAVLSQEGKPIAFFSEKLCASRQKWAAYEQELYAVIRALKQWEQYLLHQEFILCSDNKALQFINSQKSINRMHARWLMFLQKFSFTIKHKPGTENKVADALSRKRNLLVTLQTAITGLECLKDLYSTDPEFGTVWSQCRDQGPVDDYSIRHGYLFKKNLLCIPISSWRPYLIREAHSGAMAAHAGRDNTLRQLQSRFFWPRLRRDVVRLIESCPVCQVYKGTAQNTGLYTPLPVPDSIWEDLSLDFVLGLPRTRKGNDSIMVVVDRFSKMAHFLSCKKTSNALVVANIFFEEVVRLHGVPRSLTSDRDVKFISHFWREMWKRLGTEIRLSSAYHPQSDGQTEVVNRTLGNMLRCLVQDHPRRWEEVLSKAEFAYNSMTNRTTGRTPFSIVYTKPPNTALDLAILPKCKSNAATTFAEQYTDMLEEVRRQITQSNLRYKSAVDKHRRQRLFKVGDLVMVRMRRERFPPGTYSKLSRRKIGPIPITAKINDNAYSVALPEDCNTSPTFNVSDIWAYNPPDDGVVDTSSSESSSSEPEED</sequence>
<dbReference type="SUPFAM" id="SSF53098">
    <property type="entry name" value="Ribonuclease H-like"/>
    <property type="match status" value="1"/>
</dbReference>
<protein>
    <recommendedName>
        <fullName evidence="1">RNA-directed DNA polymerase</fullName>
        <ecNumber evidence="1">2.7.7.49</ecNumber>
    </recommendedName>
</protein>
<accession>A0A8T3BP88</accession>
<dbReference type="Pfam" id="PF24626">
    <property type="entry name" value="SH3_Tf2-1"/>
    <property type="match status" value="1"/>
</dbReference>
<keyword evidence="5" id="KW-0540">Nuclease</keyword>
<dbReference type="SUPFAM" id="SSF56672">
    <property type="entry name" value="DNA/RNA polymerases"/>
    <property type="match status" value="1"/>
</dbReference>
<feature type="domain" description="CCHC-type" evidence="12">
    <location>
        <begin position="382"/>
        <end position="398"/>
    </location>
</feature>
<dbReference type="SMART" id="SM00343">
    <property type="entry name" value="ZnF_C2HC"/>
    <property type="match status" value="1"/>
</dbReference>
<dbReference type="InterPro" id="IPR012337">
    <property type="entry name" value="RNaseH-like_sf"/>
</dbReference>
<dbReference type="PANTHER" id="PTHR35046:SF26">
    <property type="entry name" value="RNA-DIRECTED DNA POLYMERASE"/>
    <property type="match status" value="1"/>
</dbReference>
<dbReference type="InterPro" id="IPR001584">
    <property type="entry name" value="Integrase_cat-core"/>
</dbReference>
<dbReference type="Gene3D" id="3.30.70.270">
    <property type="match status" value="2"/>
</dbReference>
<keyword evidence="10" id="KW-0175">Coiled coil</keyword>
<dbReference type="GO" id="GO:0003964">
    <property type="term" value="F:RNA-directed DNA polymerase activity"/>
    <property type="evidence" value="ECO:0007669"/>
    <property type="project" value="UniProtKB-KW"/>
</dbReference>
<dbReference type="InterPro" id="IPR000477">
    <property type="entry name" value="RT_dom"/>
</dbReference>
<dbReference type="Gene3D" id="2.40.70.10">
    <property type="entry name" value="Acid Proteases"/>
    <property type="match status" value="1"/>
</dbReference>
<dbReference type="PROSITE" id="PS50994">
    <property type="entry name" value="INTEGRASE"/>
    <property type="match status" value="1"/>
</dbReference>